<dbReference type="Gene3D" id="3.10.129.10">
    <property type="entry name" value="Hotdog Thioesterase"/>
    <property type="match status" value="1"/>
</dbReference>
<protein>
    <submittedName>
        <fullName evidence="2">MaoC family dehydratase N-terminal domain-containing protein</fullName>
    </submittedName>
</protein>
<dbReference type="AlphaFoldDB" id="A0A942TNH2"/>
<dbReference type="InterPro" id="IPR002539">
    <property type="entry name" value="MaoC-like_dom"/>
</dbReference>
<evidence type="ECO:0000259" key="1">
    <source>
        <dbReference type="Pfam" id="PF01575"/>
    </source>
</evidence>
<dbReference type="InterPro" id="IPR029069">
    <property type="entry name" value="HotDog_dom_sf"/>
</dbReference>
<dbReference type="PANTHER" id="PTHR43664:SF1">
    <property type="entry name" value="BETA-METHYLMALYL-COA DEHYDRATASE"/>
    <property type="match status" value="1"/>
</dbReference>
<keyword evidence="3" id="KW-1185">Reference proteome</keyword>
<comment type="caution">
    <text evidence="2">The sequence shown here is derived from an EMBL/GenBank/DDBJ whole genome shotgun (WGS) entry which is preliminary data.</text>
</comment>
<dbReference type="InterPro" id="IPR052342">
    <property type="entry name" value="MCH/BMMD"/>
</dbReference>
<organism evidence="2 3">
    <name type="scientific">Lederbergia citrisecunda</name>
    <dbReference type="NCBI Taxonomy" id="2833583"/>
    <lineage>
        <taxon>Bacteria</taxon>
        <taxon>Bacillati</taxon>
        <taxon>Bacillota</taxon>
        <taxon>Bacilli</taxon>
        <taxon>Bacillales</taxon>
        <taxon>Bacillaceae</taxon>
        <taxon>Lederbergia</taxon>
    </lineage>
</organism>
<evidence type="ECO:0000313" key="3">
    <source>
        <dbReference type="Proteomes" id="UP000682713"/>
    </source>
</evidence>
<dbReference type="RefSeq" id="WP_213110576.1">
    <property type="nucleotide sequence ID" value="NZ_JAGYPJ010000001.1"/>
</dbReference>
<name>A0A942TNH2_9BACI</name>
<gene>
    <name evidence="2" type="ORF">KHA93_09790</name>
</gene>
<dbReference type="Proteomes" id="UP000682713">
    <property type="component" value="Unassembled WGS sequence"/>
</dbReference>
<dbReference type="SUPFAM" id="SSF54637">
    <property type="entry name" value="Thioesterase/thiol ester dehydrase-isomerase"/>
    <property type="match status" value="1"/>
</dbReference>
<accession>A0A942TNH2</accession>
<dbReference type="PANTHER" id="PTHR43664">
    <property type="entry name" value="MONOAMINE OXIDASE-RELATED"/>
    <property type="match status" value="1"/>
</dbReference>
<evidence type="ECO:0000313" key="2">
    <source>
        <dbReference type="EMBL" id="MBS4199947.1"/>
    </source>
</evidence>
<proteinExistence type="predicted"/>
<dbReference type="Pfam" id="PF01575">
    <property type="entry name" value="MaoC_dehydratas"/>
    <property type="match status" value="1"/>
</dbReference>
<feature type="domain" description="MaoC-like" evidence="1">
    <location>
        <begin position="23"/>
        <end position="130"/>
    </location>
</feature>
<reference evidence="2 3" key="1">
    <citation type="submission" date="2021-05" db="EMBL/GenBank/DDBJ databases">
        <title>Novel Bacillus species.</title>
        <authorList>
            <person name="Liu G."/>
        </authorList>
    </citation>
    <scope>NUCLEOTIDE SEQUENCE [LARGE SCALE GENOMIC DNA]</scope>
    <source>
        <strain evidence="2 3">FJAT-49732</strain>
    </source>
</reference>
<dbReference type="EMBL" id="JAGYPJ010000001">
    <property type="protein sequence ID" value="MBS4199947.1"/>
    <property type="molecule type" value="Genomic_DNA"/>
</dbReference>
<sequence>MLLGKKRKLGRKLEEISTGEKLSLTEKIEDKDLLLFLGLTNDANPLYIQHDYASQTDYKKPIVPSIMLTGIITSAISKYMPGPGSHILKQEIEFVKPVYHYDTIQFLFEVVKINRDRRIITIHVQATDEQEDTVIKGTLEVCPPQHIESAEEDEQHTKI</sequence>